<dbReference type="GO" id="GO:0004386">
    <property type="term" value="F:helicase activity"/>
    <property type="evidence" value="ECO:0007669"/>
    <property type="project" value="UniProtKB-KW"/>
</dbReference>
<reference evidence="2" key="1">
    <citation type="journal article" date="2019" name="Sci. Rep.">
        <title>Draft genome of Tanacetum cinerariifolium, the natural source of mosquito coil.</title>
        <authorList>
            <person name="Yamashiro T."/>
            <person name="Shiraishi A."/>
            <person name="Satake H."/>
            <person name="Nakayama K."/>
        </authorList>
    </citation>
    <scope>NUCLEOTIDE SEQUENCE</scope>
</reference>
<dbReference type="AlphaFoldDB" id="A0A699HKU9"/>
<dbReference type="InterPro" id="IPR027417">
    <property type="entry name" value="P-loop_NTPase"/>
</dbReference>
<name>A0A699HKU9_TANCI</name>
<organism evidence="2">
    <name type="scientific">Tanacetum cinerariifolium</name>
    <name type="common">Dalmatian daisy</name>
    <name type="synonym">Chrysanthemum cinerariifolium</name>
    <dbReference type="NCBI Taxonomy" id="118510"/>
    <lineage>
        <taxon>Eukaryota</taxon>
        <taxon>Viridiplantae</taxon>
        <taxon>Streptophyta</taxon>
        <taxon>Embryophyta</taxon>
        <taxon>Tracheophyta</taxon>
        <taxon>Spermatophyta</taxon>
        <taxon>Magnoliopsida</taxon>
        <taxon>eudicotyledons</taxon>
        <taxon>Gunneridae</taxon>
        <taxon>Pentapetalae</taxon>
        <taxon>asterids</taxon>
        <taxon>campanulids</taxon>
        <taxon>Asterales</taxon>
        <taxon>Asteraceae</taxon>
        <taxon>Asteroideae</taxon>
        <taxon>Anthemideae</taxon>
        <taxon>Anthemidinae</taxon>
        <taxon>Tanacetum</taxon>
    </lineage>
</organism>
<dbReference type="Gene3D" id="3.40.50.300">
    <property type="entry name" value="P-loop containing nucleotide triphosphate hydrolases"/>
    <property type="match status" value="1"/>
</dbReference>
<keyword evidence="2" id="KW-0547">Nucleotide-binding</keyword>
<dbReference type="GO" id="GO:0005524">
    <property type="term" value="F:ATP binding"/>
    <property type="evidence" value="ECO:0007669"/>
    <property type="project" value="UniProtKB-KW"/>
</dbReference>
<feature type="non-terminal residue" evidence="2">
    <location>
        <position position="896"/>
    </location>
</feature>
<keyword evidence="2" id="KW-0378">Hydrolase</keyword>
<evidence type="ECO:0000256" key="1">
    <source>
        <dbReference type="SAM" id="MobiDB-lite"/>
    </source>
</evidence>
<sequence length="896" mass="100759">MMEEGGCLEGQQNLDFTKLIFSCSIDDDNKAEKELEQFDNLLNRNNVFFSDDFRRSFAKLTCDGLKKLVLNLLLRLSTGWRPENRNSGLSAEDSSQSLNQLNVEGLYILSTIDIVKDIKYVQVIKVLAGISRSYPLLSFSQNEGDNEVSVNSCGSRNCVKNSKVSESLLLMNFYSFSFEVVCHLLSGREVDLPMKVTDEQMDVILFGKSSFIIGRSGTGKTTVLTIKLFQNEQRLCSDSEGIYEAENSQFRDVEIVDDPENSKPTVLRQLFVTVSPQLCYVVKQHVSQLKSFDDADVTSKFSDLPDTFIDIPGNIYPLVITFHKFLMMLDGTLGNSFFERFHEARGGSVALQSSIRLREVTFDRLINGNYGGDQMNFVYIDEVQDHSMRQISLFKYICQNVEEGFIFAGDTTQTIARGIDFMFQDIRSMFYKEFISTKISRKQEKGRVSEIKQLKQNFRTHTGVLDLAQSVVDIIYCYFLHSIDKLEPETSLISGEAHVLSESCNDENAIVTIFGSSTSGGEIAGFGVEQVIIICENKEELSRPMFDYWKMRGLVQMRKLDDLVAQAMQVLSSPQEWWERGKKLFYENSFIMAALCFEKDGDTNWEKLAEACGLRASADQIRGTDPESYFGYLRKAAGVFESIGKLESAASCYCDLEEYERAEKIFMDKCGKNDAAAECFTLAGCYGEAAEAYAKGDQFSNCLSVYKRGKLFDKGMQYIVNLKEHANVLTLRLVMMLSLICLLVSDKSEALLRLLTVEESIVRLLPKKLVAKLLLSFTLESESLLVAKAFESVKDPLLIGYFRDKIPQIHAPCAIFVDLKRSKQEIMSVLLPRRYTESGQTSSNNVDVGTTPKVSKVKQTGDGAVLENQNVCDNSQDGSNKKGKGSNKGNKSKKSK</sequence>
<feature type="compositionally biased region" description="Polar residues" evidence="1">
    <location>
        <begin position="867"/>
        <end position="877"/>
    </location>
</feature>
<protein>
    <submittedName>
        <fullName evidence="2">UvrD-like helicase, ATP-binding domain, P-loop containing nucleoside triphosphate hydrolase</fullName>
    </submittedName>
</protein>
<feature type="compositionally biased region" description="Polar residues" evidence="1">
    <location>
        <begin position="837"/>
        <end position="848"/>
    </location>
</feature>
<keyword evidence="2" id="KW-0067">ATP-binding</keyword>
<dbReference type="GO" id="GO:0016787">
    <property type="term" value="F:hydrolase activity"/>
    <property type="evidence" value="ECO:0007669"/>
    <property type="project" value="UniProtKB-KW"/>
</dbReference>
<dbReference type="EMBL" id="BKCJ010181329">
    <property type="protein sequence ID" value="GEY47095.1"/>
    <property type="molecule type" value="Genomic_DNA"/>
</dbReference>
<accession>A0A699HKU9</accession>
<proteinExistence type="predicted"/>
<feature type="region of interest" description="Disordered" evidence="1">
    <location>
        <begin position="837"/>
        <end position="896"/>
    </location>
</feature>
<gene>
    <name evidence="2" type="ORF">Tci_419069</name>
</gene>
<evidence type="ECO:0000313" key="2">
    <source>
        <dbReference type="EMBL" id="GEY47095.1"/>
    </source>
</evidence>
<dbReference type="PANTHER" id="PTHR21529:SF4">
    <property type="entry name" value="TPR AND ANKYRIN REPEAT-CONTAINING PROTEIN 1"/>
    <property type="match status" value="1"/>
</dbReference>
<feature type="compositionally biased region" description="Basic residues" evidence="1">
    <location>
        <begin position="881"/>
        <end position="896"/>
    </location>
</feature>
<dbReference type="SUPFAM" id="SSF52540">
    <property type="entry name" value="P-loop containing nucleoside triphosphate hydrolases"/>
    <property type="match status" value="1"/>
</dbReference>
<dbReference type="PANTHER" id="PTHR21529">
    <property type="entry name" value="MAMMARY TURMOR VIRUS RECEPTOR HOMOLOG 1, 2 MTVR1, 2"/>
    <property type="match status" value="1"/>
</dbReference>
<keyword evidence="2" id="KW-0347">Helicase</keyword>
<comment type="caution">
    <text evidence="2">The sequence shown here is derived from an EMBL/GenBank/DDBJ whole genome shotgun (WGS) entry which is preliminary data.</text>
</comment>
<dbReference type="InterPro" id="IPR039904">
    <property type="entry name" value="TRANK1"/>
</dbReference>